<evidence type="ECO:0000313" key="4">
    <source>
        <dbReference type="Proteomes" id="UP000507245"/>
    </source>
</evidence>
<keyword evidence="4" id="KW-1185">Reference proteome</keyword>
<dbReference type="Proteomes" id="UP000507245">
    <property type="component" value="Unassembled WGS sequence"/>
</dbReference>
<gene>
    <name evidence="1" type="ORF">CURHAP_LOCUS16374</name>
    <name evidence="2" type="ORF">ORAREDHAP_LOCUS15958</name>
</gene>
<accession>A0A6J5WQX7</accession>
<sequence>MASIDLLFFHGRGHWCNDGVFDYFCPFFSFIDCIKRSGFFGFLFKLCTKDNYNFGKACVSGCPKGSLVTCLSFGIFSVDIPIETLILFILDLL</sequence>
<reference evidence="2 3" key="2">
    <citation type="submission" date="2020-05" db="EMBL/GenBank/DDBJ databases">
        <authorList>
            <person name="Campoy J."/>
            <person name="Schneeberger K."/>
            <person name="Spophaly S."/>
        </authorList>
    </citation>
    <scope>NUCLEOTIDE SEQUENCE [LARGE SCALE GENOMIC DNA]</scope>
    <source>
        <strain evidence="2">PruArmRojPasFocal</strain>
    </source>
</reference>
<proteinExistence type="predicted"/>
<name>A0A6J5WQX7_PRUAR</name>
<dbReference type="AlphaFoldDB" id="A0A6J5WQX7"/>
<protein>
    <submittedName>
        <fullName evidence="2">Uncharacterized protein</fullName>
    </submittedName>
</protein>
<evidence type="ECO:0000313" key="3">
    <source>
        <dbReference type="Proteomes" id="UP000507222"/>
    </source>
</evidence>
<reference evidence="4" key="1">
    <citation type="journal article" date="2020" name="Genome Biol.">
        <title>Gamete binning: chromosome-level and haplotype-resolved genome assembly enabled by high-throughput single-cell sequencing of gamete genomes.</title>
        <authorList>
            <person name="Campoy J.A."/>
            <person name="Sun H."/>
            <person name="Goel M."/>
            <person name="Jiao W.-B."/>
            <person name="Folz-Donahue K."/>
            <person name="Wang N."/>
            <person name="Rubio M."/>
            <person name="Liu C."/>
            <person name="Kukat C."/>
            <person name="Ruiz D."/>
            <person name="Huettel B."/>
            <person name="Schneeberger K."/>
        </authorList>
    </citation>
    <scope>NUCLEOTIDE SEQUENCE [LARGE SCALE GENOMIC DNA]</scope>
    <source>
        <strain evidence="4">cv. Rojo Pasion</strain>
    </source>
</reference>
<dbReference type="EMBL" id="CAEKKB010000002">
    <property type="protein sequence ID" value="CAB4300708.1"/>
    <property type="molecule type" value="Genomic_DNA"/>
</dbReference>
<dbReference type="EMBL" id="CAEKDK010000002">
    <property type="protein sequence ID" value="CAB4270309.1"/>
    <property type="molecule type" value="Genomic_DNA"/>
</dbReference>
<organism evidence="2 4">
    <name type="scientific">Prunus armeniaca</name>
    <name type="common">Apricot</name>
    <name type="synonym">Armeniaca vulgaris</name>
    <dbReference type="NCBI Taxonomy" id="36596"/>
    <lineage>
        <taxon>Eukaryota</taxon>
        <taxon>Viridiplantae</taxon>
        <taxon>Streptophyta</taxon>
        <taxon>Embryophyta</taxon>
        <taxon>Tracheophyta</taxon>
        <taxon>Spermatophyta</taxon>
        <taxon>Magnoliopsida</taxon>
        <taxon>eudicotyledons</taxon>
        <taxon>Gunneridae</taxon>
        <taxon>Pentapetalae</taxon>
        <taxon>rosids</taxon>
        <taxon>fabids</taxon>
        <taxon>Rosales</taxon>
        <taxon>Rosaceae</taxon>
        <taxon>Amygdaloideae</taxon>
        <taxon>Amygdaleae</taxon>
        <taxon>Prunus</taxon>
    </lineage>
</organism>
<evidence type="ECO:0000313" key="2">
    <source>
        <dbReference type="EMBL" id="CAB4300708.1"/>
    </source>
</evidence>
<evidence type="ECO:0000313" key="1">
    <source>
        <dbReference type="EMBL" id="CAB4270309.1"/>
    </source>
</evidence>
<dbReference type="Proteomes" id="UP000507222">
    <property type="component" value="Unassembled WGS sequence"/>
</dbReference>